<dbReference type="GeneID" id="94196334"/>
<keyword evidence="1" id="KW-1133">Transmembrane helix</keyword>
<dbReference type="Pfam" id="PF12785">
    <property type="entry name" value="VESA1_N"/>
    <property type="match status" value="1"/>
</dbReference>
<dbReference type="RefSeq" id="XP_067716922.1">
    <property type="nucleotide sequence ID" value="XM_067860821.1"/>
</dbReference>
<keyword evidence="3" id="KW-1185">Reference proteome</keyword>
<comment type="caution">
    <text evidence="2">The sequence shown here is derived from an EMBL/GenBank/DDBJ whole genome shotgun (WGS) entry which is preliminary data.</text>
</comment>
<evidence type="ECO:0000313" key="3">
    <source>
        <dbReference type="Proteomes" id="UP001497744"/>
    </source>
</evidence>
<proteinExistence type="predicted"/>
<dbReference type="AlphaFoldDB" id="A0AAV4LXW3"/>
<dbReference type="InterPro" id="IPR024751">
    <property type="entry name" value="VESA1"/>
</dbReference>
<feature type="transmembrane region" description="Helical" evidence="1">
    <location>
        <begin position="769"/>
        <end position="790"/>
    </location>
</feature>
<gene>
    <name evidence="2" type="ORF">BcabD6B2_42880</name>
</gene>
<dbReference type="Proteomes" id="UP001497744">
    <property type="component" value="Unassembled WGS sequence"/>
</dbReference>
<name>A0AAV4LXW3_BABCB</name>
<keyword evidence="1" id="KW-0472">Membrane</keyword>
<protein>
    <submittedName>
        <fullName evidence="2">Variant erythrocyte surface antigen-1 family protein</fullName>
    </submittedName>
</protein>
<evidence type="ECO:0000313" key="2">
    <source>
        <dbReference type="EMBL" id="GIX64853.1"/>
    </source>
</evidence>
<sequence>MTIQDAWKTKGHDIVGTLANGLKGFRDEIKSNDELFYQPLANVNLNATVSKAGEIFLGCIPLCFYGLTYLCWRCDNKGNGEWKEMSLGGKNGFSLRDFMESVGYNAVTDLAPYKSGEQVATALTGTQGFEEFKTASADSFTTFLKNINSNHSSALTTDLSTKTDTLKKHSLAALFLCATSYFQHHRSLKSDHSPRPPSTIRSMLYWLSCLAVTPQFGDLLDRFNDVVGSDFQVTVSGSHKQNEKLSPDNLVGHLISSCLSSSWVLGTIQGPGETEDPLLPNIYCSSELSYPSSFPTLFSTLSNCTYALQFQLHFLYQQCRLKYSLGSGWRGCQFGKSTNPQGTTVESHICSAGCNKSHLNGDHSSNPKCKHNDCVVSPLHAFLTDNLKGFSLPTETNKIKYFDGHMAQHPAGSMCHVKMGFTYFTQEKKKGSDIYNVLKVLCSGAGAPLSEIAAKLSCLTKRTPKNMGDVFGFIWHLTGQLFKNVKTVDQLKSALSANHNSVEDFIAKLTKSMAPPKPQPEQTGIIKSLQTMAPSIPFLYQLFRVNKDDFLPVTLFNVVQHCHKVDTQSGHDFKILHEASSNSVVTSGHNCSQNPNDLWSLCQPVGPAPGGGEDAHAACRGTNCGGYLYSLTHSYGSTYAPSYASAYLSWVSYLVDDLHEWLGEMRDDVNNISCKHCNITYSCFKGIVGASQCQCPSVVSCSGVLPVLYSHGFQFYSPHSLSGGNDSNRKTKRNCKQFSQQLSNVLAENAPLAKLLESIDNFLYLFRFYFFYNLSSFWLCSLAILLYFIFYGIDVLHFKSHVHFPSSHTVPPIGLLTTGKAPALTKLTYYMP</sequence>
<evidence type="ECO:0000256" key="1">
    <source>
        <dbReference type="SAM" id="Phobius"/>
    </source>
</evidence>
<dbReference type="EMBL" id="BPLF01000003">
    <property type="protein sequence ID" value="GIX64853.1"/>
    <property type="molecule type" value="Genomic_DNA"/>
</dbReference>
<keyword evidence="1" id="KW-0812">Transmembrane</keyword>
<accession>A0AAV4LXW3</accession>
<organism evidence="2 3">
    <name type="scientific">Babesia caballi</name>
    <dbReference type="NCBI Taxonomy" id="5871"/>
    <lineage>
        <taxon>Eukaryota</taxon>
        <taxon>Sar</taxon>
        <taxon>Alveolata</taxon>
        <taxon>Apicomplexa</taxon>
        <taxon>Aconoidasida</taxon>
        <taxon>Piroplasmida</taxon>
        <taxon>Babesiidae</taxon>
        <taxon>Babesia</taxon>
    </lineage>
</organism>
<reference evidence="2 3" key="1">
    <citation type="submission" date="2021-06" db="EMBL/GenBank/DDBJ databases">
        <title>Genome sequence of Babesia caballi.</title>
        <authorList>
            <person name="Yamagishi J."/>
            <person name="Kidaka T."/>
            <person name="Ochi A."/>
        </authorList>
    </citation>
    <scope>NUCLEOTIDE SEQUENCE [LARGE SCALE GENOMIC DNA]</scope>
    <source>
        <strain evidence="2">USDA-D6B2</strain>
    </source>
</reference>